<gene>
    <name evidence="1" type="ORF">RWE15_16190</name>
</gene>
<name>A0ABU5C8X2_9BACI</name>
<sequence length="59" mass="6514">MKVKLDDASRLWIAGKGNELTVKTVDVNVCCAPNVHDLVAVPGKPKNTDFFHKISVKKH</sequence>
<accession>A0ABU5C8X2</accession>
<reference evidence="1 2" key="1">
    <citation type="submission" date="2023-10" db="EMBL/GenBank/DDBJ databases">
        <title>Virgibacillus halophilus 5B73C genome.</title>
        <authorList>
            <person name="Miliotis G."/>
            <person name="Sengupta P."/>
            <person name="Hameed A."/>
            <person name="Chuvochina M."/>
            <person name="Mcdonagh F."/>
            <person name="Simpson A.C."/>
            <person name="Singh N.K."/>
            <person name="Rekha P.D."/>
            <person name="Raman K."/>
            <person name="Hugenholtz P."/>
            <person name="Venkateswaran K."/>
        </authorList>
    </citation>
    <scope>NUCLEOTIDE SEQUENCE [LARGE SCALE GENOMIC DNA]</scope>
    <source>
        <strain evidence="1 2">5B73C</strain>
    </source>
</reference>
<comment type="caution">
    <text evidence="1">The sequence shown here is derived from an EMBL/GenBank/DDBJ whole genome shotgun (WGS) entry which is preliminary data.</text>
</comment>
<evidence type="ECO:0000313" key="1">
    <source>
        <dbReference type="EMBL" id="MDY0395674.1"/>
    </source>
</evidence>
<keyword evidence="2" id="KW-1185">Reference proteome</keyword>
<dbReference type="EMBL" id="JAWDIP010000003">
    <property type="protein sequence ID" value="MDY0395674.1"/>
    <property type="molecule type" value="Genomic_DNA"/>
</dbReference>
<dbReference type="Proteomes" id="UP001281447">
    <property type="component" value="Unassembled WGS sequence"/>
</dbReference>
<proteinExistence type="predicted"/>
<evidence type="ECO:0000313" key="2">
    <source>
        <dbReference type="Proteomes" id="UP001281447"/>
    </source>
</evidence>
<protein>
    <submittedName>
        <fullName evidence="1">Uncharacterized protein</fullName>
    </submittedName>
</protein>
<organism evidence="1 2">
    <name type="scientific">Tigheibacillus halophilus</name>
    <dbReference type="NCBI Taxonomy" id="361280"/>
    <lineage>
        <taxon>Bacteria</taxon>
        <taxon>Bacillati</taxon>
        <taxon>Bacillota</taxon>
        <taxon>Bacilli</taxon>
        <taxon>Bacillales</taxon>
        <taxon>Bacillaceae</taxon>
        <taxon>Tigheibacillus</taxon>
    </lineage>
</organism>